<feature type="domain" description="Reverse transcriptase" evidence="1">
    <location>
        <begin position="502"/>
        <end position="612"/>
    </location>
</feature>
<evidence type="ECO:0000313" key="2">
    <source>
        <dbReference type="EMBL" id="KAF8003942.1"/>
    </source>
</evidence>
<name>A0A8H7LGE8_9ASCO</name>
<dbReference type="Gene3D" id="3.60.10.10">
    <property type="entry name" value="Endonuclease/exonuclease/phosphatase"/>
    <property type="match status" value="1"/>
</dbReference>
<reference evidence="2" key="1">
    <citation type="submission" date="2020-10" db="EMBL/GenBank/DDBJ databases">
        <title>The Whole-Genome Sequence of Metschnikowia persimmonesis, a Novel Endophytic Yeast Species Isolated from Medicinal Plant Diospyros kaki Thumb.</title>
        <authorList>
            <person name="Rahmat E."/>
            <person name="Kang Y."/>
        </authorList>
    </citation>
    <scope>NUCLEOTIDE SEQUENCE</scope>
    <source>
        <strain evidence="2">KIOM G15050</strain>
    </source>
</reference>
<sequence>MSQRDKRQLESVNIRFKQSNRRRKRQLPEEKLTIGSFNIQKTKALSIVAQLATQHDIFFIQEFPASTTNIATLSDYSTRAGLEFYSSPTRCNTTNQTGIFIKTTQVKVLGSHELHLPQIFRKYYTSIRVRLPDGEQVLLINFYLPSADKRLQAQILWEAIFSIESLKESFPNLKVLYGGDLNHSMEATPTAEREVVVAIRDLNHNIGTEDLAKYDRGVAIYPTNSALTCRRIDRIYAPVGWRQRAICYEISKPPIIISSHHMISVSYGFEQSREIFIGKSPFQYPLGRLDLPLVNTRRRRIDPGIPLEDAILALHSDGLEYIKLMGSMRKYDPAIAKWFLDESPTKDAEEIREAATKTFFQASKKEKTIFTVLKNGINQTSAHETSDIIALATDYYKNLFKVETPAEESDINTFLYPMGSRINESERNALDMPFTMDELLKALKTADMATAPGPDGIQFPVLLHYWEDIGPIMTRTANEIMRTGKLPDCLKRVWITLTPKPEAEESQDIKDLRPLSLSNTTLKVISKAACIRLQRVTNKLVGPYQRGFIKDRRINQNTMEFFTLIDLVCEQRDEAYDSKYQAVLMADFTKAFDRISHEYMQAVLKKLGIDYAIAAPVIENFEKISNSKVNPRKSQLLGFHPDFADHFQHELPYTQTYVRDKDLKYLGLPLKGVDWSAVRAKLPFISFKRGYSQLDVITKAKATNMYVSSTLVYKDLVQCMSKKEIKAMDDAIQRVFYGIGREKLYARPKKGGYGVIELAVQLQGHRAAVLANTLMGATDWYTGYLKLKMLHHMSKIIHRLAEVPVHRIEGLSWLEFLLDTERMYFKNLDWTFTHSERMYLEAWQKTVSGTRVVTRPERVGFMETGAIQEQVKQAISIGETQGKFQISNEEAGGLRADAFRSLSKKSKEKAPVVRPRRFLEICREARKPQRWKKFWKEMYKHEWLLRNDLTALHHFNYGSYVPIHDAPKVGRDMECLLCLETVSSKAMLAHLYNECTCSRYWWNKLGFPRPMNLREMLAPTDKTFTNLRNLNWFVKVVRKAYSGRRREAENGVSLAPLLNRLLSRALGRTNPMGR</sequence>
<dbReference type="InterPro" id="IPR036691">
    <property type="entry name" value="Endo/exonu/phosph_ase_sf"/>
</dbReference>
<proteinExistence type="predicted"/>
<evidence type="ECO:0000259" key="1">
    <source>
        <dbReference type="Pfam" id="PF00078"/>
    </source>
</evidence>
<dbReference type="PANTHER" id="PTHR19446">
    <property type="entry name" value="REVERSE TRANSCRIPTASES"/>
    <property type="match status" value="1"/>
</dbReference>
<accession>A0A8H7LGE8</accession>
<evidence type="ECO:0000313" key="3">
    <source>
        <dbReference type="Proteomes" id="UP000649328"/>
    </source>
</evidence>
<dbReference type="SUPFAM" id="SSF56672">
    <property type="entry name" value="DNA/RNA polymerases"/>
    <property type="match status" value="1"/>
</dbReference>
<protein>
    <recommendedName>
        <fullName evidence="1">Reverse transcriptase domain-containing protein</fullName>
    </recommendedName>
</protein>
<dbReference type="InterPro" id="IPR043502">
    <property type="entry name" value="DNA/RNA_pol_sf"/>
</dbReference>
<comment type="caution">
    <text evidence="2">The sequence shown here is derived from an EMBL/GenBank/DDBJ whole genome shotgun (WGS) entry which is preliminary data.</text>
</comment>
<dbReference type="InterPro" id="IPR000477">
    <property type="entry name" value="RT_dom"/>
</dbReference>
<dbReference type="OrthoDB" id="4096848at2759"/>
<dbReference type="Pfam" id="PF00078">
    <property type="entry name" value="RVT_1"/>
    <property type="match status" value="1"/>
</dbReference>
<gene>
    <name evidence="2" type="ORF">HF325_001390</name>
</gene>
<dbReference type="EMBL" id="JACBPP010000002">
    <property type="protein sequence ID" value="KAF8003942.1"/>
    <property type="molecule type" value="Genomic_DNA"/>
</dbReference>
<dbReference type="AlphaFoldDB" id="A0A8H7LGE8"/>
<keyword evidence="3" id="KW-1185">Reference proteome</keyword>
<dbReference type="SUPFAM" id="SSF56219">
    <property type="entry name" value="DNase I-like"/>
    <property type="match status" value="1"/>
</dbReference>
<organism evidence="2 3">
    <name type="scientific">Metschnikowia pulcherrima</name>
    <dbReference type="NCBI Taxonomy" id="27326"/>
    <lineage>
        <taxon>Eukaryota</taxon>
        <taxon>Fungi</taxon>
        <taxon>Dikarya</taxon>
        <taxon>Ascomycota</taxon>
        <taxon>Saccharomycotina</taxon>
        <taxon>Pichiomycetes</taxon>
        <taxon>Metschnikowiaceae</taxon>
        <taxon>Metschnikowia</taxon>
    </lineage>
</organism>
<dbReference type="Proteomes" id="UP000649328">
    <property type="component" value="Unassembled WGS sequence"/>
</dbReference>